<dbReference type="PANTHER" id="PTHR11469:SF1">
    <property type="entry name" value="GLUCOSE-6-PHOSPHATE ISOMERASE"/>
    <property type="match status" value="1"/>
</dbReference>
<protein>
    <recommendedName>
        <fullName evidence="6">Glucose-6-phosphate isomerase</fullName>
    </recommendedName>
</protein>
<dbReference type="GO" id="GO:0005829">
    <property type="term" value="C:cytosol"/>
    <property type="evidence" value="ECO:0007669"/>
    <property type="project" value="TreeGrafter"/>
</dbReference>
<dbReference type="Gene3D" id="3.40.50.10490">
    <property type="entry name" value="Glucose-6-phosphate isomerase like protein, domain 1"/>
    <property type="match status" value="3"/>
</dbReference>
<keyword evidence="2" id="KW-0324">Glycolysis</keyword>
<dbReference type="Proteomes" id="UP000196368">
    <property type="component" value="Unassembled WGS sequence"/>
</dbReference>
<dbReference type="EMBL" id="NFJD01000001">
    <property type="protein sequence ID" value="OUO57295.1"/>
    <property type="molecule type" value="Genomic_DNA"/>
</dbReference>
<organism evidence="4 5">
    <name type="scientific">Candidatus Avelusimicrobium gallicola</name>
    <dbReference type="NCBI Taxonomy" id="2562704"/>
    <lineage>
        <taxon>Bacteria</taxon>
        <taxon>Pseudomonadati</taxon>
        <taxon>Elusimicrobiota</taxon>
        <taxon>Elusimicrobia</taxon>
        <taxon>Elusimicrobiales</taxon>
        <taxon>Elusimicrobiaceae</taxon>
        <taxon>Candidatus Avelusimicrobium</taxon>
    </lineage>
</organism>
<dbReference type="PANTHER" id="PTHR11469">
    <property type="entry name" value="GLUCOSE-6-PHOSPHATE ISOMERASE"/>
    <property type="match status" value="1"/>
</dbReference>
<proteinExistence type="predicted"/>
<dbReference type="InterPro" id="IPR046348">
    <property type="entry name" value="SIS_dom_sf"/>
</dbReference>
<dbReference type="GO" id="GO:0004347">
    <property type="term" value="F:glucose-6-phosphate isomerase activity"/>
    <property type="evidence" value="ECO:0007669"/>
    <property type="project" value="InterPro"/>
</dbReference>
<dbReference type="SUPFAM" id="SSF53697">
    <property type="entry name" value="SIS domain"/>
    <property type="match status" value="1"/>
</dbReference>
<keyword evidence="3" id="KW-0413">Isomerase</keyword>
<evidence type="ECO:0000313" key="5">
    <source>
        <dbReference type="Proteomes" id="UP000196368"/>
    </source>
</evidence>
<dbReference type="PROSITE" id="PS51463">
    <property type="entry name" value="P_GLUCOSE_ISOMERASE_3"/>
    <property type="match status" value="1"/>
</dbReference>
<gene>
    <name evidence="4" type="ORF">B5F75_00510</name>
</gene>
<keyword evidence="5" id="KW-1185">Reference proteome</keyword>
<dbReference type="GO" id="GO:0048029">
    <property type="term" value="F:monosaccharide binding"/>
    <property type="evidence" value="ECO:0007669"/>
    <property type="project" value="TreeGrafter"/>
</dbReference>
<evidence type="ECO:0000256" key="3">
    <source>
        <dbReference type="ARBA" id="ARBA00023235"/>
    </source>
</evidence>
<dbReference type="GO" id="GO:0051156">
    <property type="term" value="P:glucose 6-phosphate metabolic process"/>
    <property type="evidence" value="ECO:0007669"/>
    <property type="project" value="TreeGrafter"/>
</dbReference>
<evidence type="ECO:0000256" key="1">
    <source>
        <dbReference type="ARBA" id="ARBA00022432"/>
    </source>
</evidence>
<dbReference type="Pfam" id="PF00342">
    <property type="entry name" value="PGI"/>
    <property type="match status" value="1"/>
</dbReference>
<comment type="caution">
    <text evidence="4">The sequence shown here is derived from an EMBL/GenBank/DDBJ whole genome shotgun (WGS) entry which is preliminary data.</text>
</comment>
<dbReference type="GO" id="GO:0006096">
    <property type="term" value="P:glycolytic process"/>
    <property type="evidence" value="ECO:0007669"/>
    <property type="project" value="UniProtKB-KW"/>
</dbReference>
<evidence type="ECO:0008006" key="6">
    <source>
        <dbReference type="Google" id="ProtNLM"/>
    </source>
</evidence>
<accession>A0A1Y4DEG9</accession>
<name>A0A1Y4DEG9_9BACT</name>
<evidence type="ECO:0000313" key="4">
    <source>
        <dbReference type="EMBL" id="OUO57295.1"/>
    </source>
</evidence>
<keyword evidence="1" id="KW-0312">Gluconeogenesis</keyword>
<dbReference type="InterPro" id="IPR001672">
    <property type="entry name" value="G6P_Isomerase"/>
</dbReference>
<reference evidence="5" key="1">
    <citation type="submission" date="2017-04" db="EMBL/GenBank/DDBJ databases">
        <title>Function of individual gut microbiota members based on whole genome sequencing of pure cultures obtained from chicken caecum.</title>
        <authorList>
            <person name="Medvecky M."/>
            <person name="Cejkova D."/>
            <person name="Polansky O."/>
            <person name="Karasova D."/>
            <person name="Kubasova T."/>
            <person name="Cizek A."/>
            <person name="Rychlik I."/>
        </authorList>
    </citation>
    <scope>NUCLEOTIDE SEQUENCE [LARGE SCALE GENOMIC DNA]</scope>
    <source>
        <strain evidence="5">An273</strain>
    </source>
</reference>
<dbReference type="AlphaFoldDB" id="A0A1Y4DEG9"/>
<evidence type="ECO:0000256" key="2">
    <source>
        <dbReference type="ARBA" id="ARBA00023152"/>
    </source>
</evidence>
<dbReference type="GO" id="GO:0006094">
    <property type="term" value="P:gluconeogenesis"/>
    <property type="evidence" value="ECO:0007669"/>
    <property type="project" value="UniProtKB-KW"/>
</dbReference>
<sequence length="558" mass="61209">MMKLMNTQANPMAEGIIREGEIKLEGLDFNTKFWAKDPTLWKHDKEHMEFIVKFLGWQKVYDWTLERIDEVLAFANDVKQNFKHCVIMGMGGSSLAPEVFRTVFGKQDGWPELIVLDTTNPDWIGAARARINPAQTLFIFASKSGGTVEPSSQFAYFLDEVKKAGVKEPGQNFAAITDPGTGLVALAKKHNFRKVFLNPADIGGRFSALSMFGIVPAAIMGVDVKRLLTVAKEEAATFGPDAPVKDNAAVKLGAFMGACNVNHNQDKLTLLTPKDFATFGLWAEQLVAESTGKEGKGIVPVAGETLTPNFDYREDRLFVHLSTGSEDDKRVSAIAKDLAERGYPILTIFMKDIYQLGAMFLLWEIATAAAGAILGIDPFDQPNVQEAKTLTKNILAKLEAGDIPAEVSAPILVSADIADEVKLDTLSQDLYSLLESNDYVAILPYVYPSEDVEKALLALRDKIMARTKRAVLFGFGPRYLHSTGQLHKGGGNNGVFLILSADPAKDIKIPGQHYTFGQLCNAQALGDFQALQAKGRRVIKLHLTQPLLESIKKISSLF</sequence>
<dbReference type="GO" id="GO:0097367">
    <property type="term" value="F:carbohydrate derivative binding"/>
    <property type="evidence" value="ECO:0007669"/>
    <property type="project" value="InterPro"/>
</dbReference>